<protein>
    <submittedName>
        <fullName evidence="1">Uncharacterized protein</fullName>
    </submittedName>
</protein>
<accession>A0AAD7H4P1</accession>
<comment type="caution">
    <text evidence="1">The sequence shown here is derived from an EMBL/GenBank/DDBJ whole genome shotgun (WGS) entry which is preliminary data.</text>
</comment>
<dbReference type="Proteomes" id="UP001215598">
    <property type="component" value="Unassembled WGS sequence"/>
</dbReference>
<sequence length="202" mass="22067">MASTARHGLQEYVLNKYDAKARPEVEKFEVNWEEFRFGGSVQLPQGADAEPERGVRFRFGPIFEPNFASTMEAVDGFCQQVACGGAAGILVTPLHTTQVRRQYWAGSAPGAGSGIKMDPCRREFRGRAEHHGERIALPLYTPQHTHDLVGTVWRVLRAGHGVRPKLAHPAAAHFWSALRGAGTPGHVVHTPPEASSTPSLGR</sequence>
<proteinExistence type="predicted"/>
<evidence type="ECO:0000313" key="2">
    <source>
        <dbReference type="Proteomes" id="UP001215598"/>
    </source>
</evidence>
<reference evidence="1" key="1">
    <citation type="submission" date="2023-03" db="EMBL/GenBank/DDBJ databases">
        <title>Massive genome expansion in bonnet fungi (Mycena s.s.) driven by repeated elements and novel gene families across ecological guilds.</title>
        <authorList>
            <consortium name="Lawrence Berkeley National Laboratory"/>
            <person name="Harder C.B."/>
            <person name="Miyauchi S."/>
            <person name="Viragh M."/>
            <person name="Kuo A."/>
            <person name="Thoen E."/>
            <person name="Andreopoulos B."/>
            <person name="Lu D."/>
            <person name="Skrede I."/>
            <person name="Drula E."/>
            <person name="Henrissat B."/>
            <person name="Morin E."/>
            <person name="Kohler A."/>
            <person name="Barry K."/>
            <person name="LaButti K."/>
            <person name="Morin E."/>
            <person name="Salamov A."/>
            <person name="Lipzen A."/>
            <person name="Mereny Z."/>
            <person name="Hegedus B."/>
            <person name="Baldrian P."/>
            <person name="Stursova M."/>
            <person name="Weitz H."/>
            <person name="Taylor A."/>
            <person name="Grigoriev I.V."/>
            <person name="Nagy L.G."/>
            <person name="Martin F."/>
            <person name="Kauserud H."/>
        </authorList>
    </citation>
    <scope>NUCLEOTIDE SEQUENCE</scope>
    <source>
        <strain evidence="1">CBHHK182m</strain>
    </source>
</reference>
<evidence type="ECO:0000313" key="1">
    <source>
        <dbReference type="EMBL" id="KAJ7711871.1"/>
    </source>
</evidence>
<keyword evidence="2" id="KW-1185">Reference proteome</keyword>
<organism evidence="1 2">
    <name type="scientific">Mycena metata</name>
    <dbReference type="NCBI Taxonomy" id="1033252"/>
    <lineage>
        <taxon>Eukaryota</taxon>
        <taxon>Fungi</taxon>
        <taxon>Dikarya</taxon>
        <taxon>Basidiomycota</taxon>
        <taxon>Agaricomycotina</taxon>
        <taxon>Agaricomycetes</taxon>
        <taxon>Agaricomycetidae</taxon>
        <taxon>Agaricales</taxon>
        <taxon>Marasmiineae</taxon>
        <taxon>Mycenaceae</taxon>
        <taxon>Mycena</taxon>
    </lineage>
</organism>
<gene>
    <name evidence="1" type="ORF">B0H16DRAFT_1479940</name>
</gene>
<dbReference type="AlphaFoldDB" id="A0AAD7H4P1"/>
<dbReference type="EMBL" id="JARKIB010000383">
    <property type="protein sequence ID" value="KAJ7711871.1"/>
    <property type="molecule type" value="Genomic_DNA"/>
</dbReference>
<name>A0AAD7H4P1_9AGAR</name>